<evidence type="ECO:0000259" key="8">
    <source>
        <dbReference type="PROSITE" id="PS51917"/>
    </source>
</evidence>
<dbReference type="PROSITE" id="PS51916">
    <property type="entry name" value="DEUBAD"/>
    <property type="match status" value="1"/>
</dbReference>
<sequence>MDSVPNFFGGNDGSDGGFTLNRVDGVSTGTNGEVILSEIKCGLLRRDGTTMRADVRKGTLRIIQAALDDTLKQIQWGPREANTGFEAEEDFIILPDEAVLKTMKQPGCFALSFLEERDRDMYFWFQEPKDADKEAMLMKCNRLINTNVMAALGRGERSNAEATMEDAPDEGTETTPSIPGTTPALVNAAAMAAPSPVEPTPAPNMPPAETPAAPAKDGEGMRTPASAANFTPIVTSDALKGVFANLGGATPRTPPVGLPEILTPELVGPLLRDESIRGRLLEYLPEEHRETEDLEELIRTPQFRSQLEAFSHAIQSGEMDMAQFGLKESGVADLEKFLRAIQAEMDDQEANDAMES</sequence>
<feature type="region of interest" description="Disordered" evidence="6">
    <location>
        <begin position="194"/>
        <end position="222"/>
    </location>
</feature>
<accession>A0A1Y5IHE1</accession>
<evidence type="ECO:0000256" key="4">
    <source>
        <dbReference type="ARBA" id="ARBA00022942"/>
    </source>
</evidence>
<dbReference type="InterPro" id="IPR038108">
    <property type="entry name" value="RPN13_DEUBAD_sf"/>
</dbReference>
<name>A0A1Y5IHE1_OSTTA</name>
<evidence type="ECO:0000256" key="6">
    <source>
        <dbReference type="SAM" id="MobiDB-lite"/>
    </source>
</evidence>
<keyword evidence="5" id="KW-0539">Nucleus</keyword>
<evidence type="ECO:0000259" key="7">
    <source>
        <dbReference type="PROSITE" id="PS51916"/>
    </source>
</evidence>
<dbReference type="PANTHER" id="PTHR12225">
    <property type="entry name" value="ADHESION REGULATING MOLECULE 1 110 KDA CELL MEMBRANE GLYCOPROTEIN"/>
    <property type="match status" value="1"/>
</dbReference>
<dbReference type="Pfam" id="PF16550">
    <property type="entry name" value="RPN13_C"/>
    <property type="match status" value="1"/>
</dbReference>
<feature type="compositionally biased region" description="Pro residues" evidence="6">
    <location>
        <begin position="196"/>
        <end position="209"/>
    </location>
</feature>
<evidence type="ECO:0000256" key="5">
    <source>
        <dbReference type="ARBA" id="ARBA00023242"/>
    </source>
</evidence>
<feature type="compositionally biased region" description="Acidic residues" evidence="6">
    <location>
        <begin position="163"/>
        <end position="172"/>
    </location>
</feature>
<dbReference type="AlphaFoldDB" id="A0A1Y5IHE1"/>
<dbReference type="Gene3D" id="1.10.2020.20">
    <property type="match status" value="1"/>
</dbReference>
<evidence type="ECO:0000256" key="1">
    <source>
        <dbReference type="ARBA" id="ARBA00004123"/>
    </source>
</evidence>
<organism evidence="9">
    <name type="scientific">Ostreococcus tauri</name>
    <name type="common">Marine green alga</name>
    <dbReference type="NCBI Taxonomy" id="70448"/>
    <lineage>
        <taxon>Eukaryota</taxon>
        <taxon>Viridiplantae</taxon>
        <taxon>Chlorophyta</taxon>
        <taxon>Mamiellophyceae</taxon>
        <taxon>Mamiellales</taxon>
        <taxon>Bathycoccaceae</taxon>
        <taxon>Ostreococcus</taxon>
    </lineage>
</organism>
<dbReference type="PANTHER" id="PTHR12225:SF0">
    <property type="entry name" value="PROTEASOMAL UBIQUITIN RECEPTOR ADRM1"/>
    <property type="match status" value="1"/>
</dbReference>
<dbReference type="eggNOG" id="KOG3037">
    <property type="taxonomic scope" value="Eukaryota"/>
</dbReference>
<dbReference type="PROSITE" id="PS51917">
    <property type="entry name" value="PRU"/>
    <property type="match status" value="1"/>
</dbReference>
<dbReference type="Gene3D" id="2.30.29.70">
    <property type="entry name" value="Proteasomal ubiquitin receptor Rpn13/ADRM1"/>
    <property type="match status" value="1"/>
</dbReference>
<dbReference type="InterPro" id="IPR006773">
    <property type="entry name" value="Rpn13/ADRM1"/>
</dbReference>
<feature type="region of interest" description="Disordered" evidence="6">
    <location>
        <begin position="156"/>
        <end position="178"/>
    </location>
</feature>
<dbReference type="GO" id="GO:0005737">
    <property type="term" value="C:cytoplasm"/>
    <property type="evidence" value="ECO:0007669"/>
    <property type="project" value="UniProtKB-SubCell"/>
</dbReference>
<protein>
    <submittedName>
        <fullName evidence="9">Adhesion regulating molecule family</fullName>
    </submittedName>
</protein>
<dbReference type="Proteomes" id="UP000195557">
    <property type="component" value="Unassembled WGS sequence"/>
</dbReference>
<dbReference type="Pfam" id="PF04683">
    <property type="entry name" value="Rpn13_ADRM1_Pru"/>
    <property type="match status" value="1"/>
</dbReference>
<evidence type="ECO:0000256" key="2">
    <source>
        <dbReference type="ARBA" id="ARBA00004496"/>
    </source>
</evidence>
<keyword evidence="4" id="KW-0647">Proteasome</keyword>
<dbReference type="GO" id="GO:0061133">
    <property type="term" value="F:endopeptidase activator activity"/>
    <property type="evidence" value="ECO:0007669"/>
    <property type="project" value="TreeGrafter"/>
</dbReference>
<dbReference type="InterPro" id="IPR044867">
    <property type="entry name" value="DEUBAD_dom"/>
</dbReference>
<dbReference type="GO" id="GO:0070628">
    <property type="term" value="F:proteasome binding"/>
    <property type="evidence" value="ECO:0007669"/>
    <property type="project" value="TreeGrafter"/>
</dbReference>
<evidence type="ECO:0000256" key="3">
    <source>
        <dbReference type="ARBA" id="ARBA00022490"/>
    </source>
</evidence>
<dbReference type="GO" id="GO:0005634">
    <property type="term" value="C:nucleus"/>
    <property type="evidence" value="ECO:0007669"/>
    <property type="project" value="UniProtKB-SubCell"/>
</dbReference>
<comment type="subcellular location">
    <subcellularLocation>
        <location evidence="2">Cytoplasm</location>
    </subcellularLocation>
    <subcellularLocation>
        <location evidence="1">Nucleus</location>
    </subcellularLocation>
</comment>
<keyword evidence="3" id="KW-0963">Cytoplasm</keyword>
<feature type="domain" description="Pru" evidence="8">
    <location>
        <begin position="31"/>
        <end position="147"/>
    </location>
</feature>
<dbReference type="InterPro" id="IPR032368">
    <property type="entry name" value="RPN13_DEUBAD"/>
</dbReference>
<dbReference type="EMBL" id="KZ155783">
    <property type="protein sequence ID" value="OUS46502.1"/>
    <property type="molecule type" value="Genomic_DNA"/>
</dbReference>
<dbReference type="InterPro" id="IPR044868">
    <property type="entry name" value="Rpn13/ADRM1_Pru"/>
</dbReference>
<feature type="domain" description="DEUBAD" evidence="7">
    <location>
        <begin position="248"/>
        <end position="351"/>
    </location>
</feature>
<proteinExistence type="predicted"/>
<reference evidence="9" key="1">
    <citation type="submission" date="2017-04" db="EMBL/GenBank/DDBJ databases">
        <title>Population genomics of picophytoplankton unveils novel chromosome hypervariability.</title>
        <authorList>
            <consortium name="DOE Joint Genome Institute"/>
            <person name="Blanc-Mathieu R."/>
            <person name="Krasovec M."/>
            <person name="Hebrard M."/>
            <person name="Yau S."/>
            <person name="Desgranges E."/>
            <person name="Martin J."/>
            <person name="Schackwitz W."/>
            <person name="Kuo A."/>
            <person name="Salin G."/>
            <person name="Donnadieu C."/>
            <person name="Desdevises Y."/>
            <person name="Sanchez-Ferandin S."/>
            <person name="Moreau H."/>
            <person name="Rivals E."/>
            <person name="Grigoriev I.V."/>
            <person name="Grimsley N."/>
            <person name="Eyre-Walker A."/>
            <person name="Piganeau G."/>
        </authorList>
    </citation>
    <scope>NUCLEOTIDE SEQUENCE [LARGE SCALE GENOMIC DNA]</scope>
    <source>
        <strain evidence="9">RCC 1115</strain>
    </source>
</reference>
<gene>
    <name evidence="9" type="ORF">BE221DRAFT_205504</name>
</gene>
<dbReference type="InterPro" id="IPR038633">
    <property type="entry name" value="Rpn13/ADRM1_Pru_sf"/>
</dbReference>
<evidence type="ECO:0000313" key="9">
    <source>
        <dbReference type="EMBL" id="OUS46502.1"/>
    </source>
</evidence>
<dbReference type="GO" id="GO:0008541">
    <property type="term" value="C:proteasome regulatory particle, lid subcomplex"/>
    <property type="evidence" value="ECO:0007669"/>
    <property type="project" value="TreeGrafter"/>
</dbReference>